<evidence type="ECO:0000259" key="6">
    <source>
        <dbReference type="Pfam" id="PF00586"/>
    </source>
</evidence>
<feature type="domain" description="PurM-like C-terminal" evidence="7">
    <location>
        <begin position="607"/>
        <end position="784"/>
    </location>
</feature>
<dbReference type="InterPro" id="IPR017584">
    <property type="entry name" value="Pyridine_nucleo_diS_OxRdtase_N"/>
</dbReference>
<dbReference type="Gene3D" id="3.90.650.10">
    <property type="entry name" value="PurM-like C-terminal domain"/>
    <property type="match status" value="1"/>
</dbReference>
<dbReference type="SUPFAM" id="SSF55326">
    <property type="entry name" value="PurM N-terminal domain-like"/>
    <property type="match status" value="1"/>
</dbReference>
<evidence type="ECO:0000259" key="8">
    <source>
        <dbReference type="Pfam" id="PF07992"/>
    </source>
</evidence>
<dbReference type="NCBIfam" id="TIGR00476">
    <property type="entry name" value="selD"/>
    <property type="match status" value="1"/>
</dbReference>
<evidence type="ECO:0008006" key="11">
    <source>
        <dbReference type="Google" id="ProtNLM"/>
    </source>
</evidence>
<keyword evidence="10" id="KW-1185">Reference proteome</keyword>
<dbReference type="InterPro" id="IPR036188">
    <property type="entry name" value="FAD/NAD-bd_sf"/>
</dbReference>
<feature type="domain" description="PurM-like N-terminal" evidence="6">
    <location>
        <begin position="483"/>
        <end position="592"/>
    </location>
</feature>
<dbReference type="GO" id="GO:0005524">
    <property type="term" value="F:ATP binding"/>
    <property type="evidence" value="ECO:0007669"/>
    <property type="project" value="UniProtKB-KW"/>
</dbReference>
<evidence type="ECO:0000256" key="5">
    <source>
        <dbReference type="ARBA" id="ARBA00023266"/>
    </source>
</evidence>
<dbReference type="Proteomes" id="UP001165160">
    <property type="component" value="Unassembled WGS sequence"/>
</dbReference>
<dbReference type="SUPFAM" id="SSF51905">
    <property type="entry name" value="FAD/NAD(P)-binding domain"/>
    <property type="match status" value="2"/>
</dbReference>
<dbReference type="Pfam" id="PF07992">
    <property type="entry name" value="Pyr_redox_2"/>
    <property type="match status" value="1"/>
</dbReference>
<accession>A0A9W7FIS4</accession>
<dbReference type="InterPro" id="IPR004536">
    <property type="entry name" value="SPS/SelD"/>
</dbReference>
<protein>
    <recommendedName>
        <fullName evidence="11">Selenide, water dikinase</fullName>
    </recommendedName>
</protein>
<evidence type="ECO:0000313" key="9">
    <source>
        <dbReference type="EMBL" id="GMI12840.1"/>
    </source>
</evidence>
<dbReference type="PANTHER" id="PTHR10256:SF0">
    <property type="entry name" value="INACTIVE SELENIDE, WATER DIKINASE-LIKE PROTEIN-RELATED"/>
    <property type="match status" value="1"/>
</dbReference>
<dbReference type="InterPro" id="IPR036921">
    <property type="entry name" value="PurM-like_N_sf"/>
</dbReference>
<dbReference type="InterPro" id="IPR010918">
    <property type="entry name" value="PurM-like_C_dom"/>
</dbReference>
<proteinExistence type="predicted"/>
<feature type="domain" description="FAD/NAD(P)-binding" evidence="8">
    <location>
        <begin position="9"/>
        <end position="327"/>
    </location>
</feature>
<evidence type="ECO:0000256" key="2">
    <source>
        <dbReference type="ARBA" id="ARBA00022741"/>
    </source>
</evidence>
<evidence type="ECO:0000256" key="4">
    <source>
        <dbReference type="ARBA" id="ARBA00022840"/>
    </source>
</evidence>
<dbReference type="AlphaFoldDB" id="A0A9W7FIS4"/>
<name>A0A9W7FIS4_9STRA</name>
<dbReference type="InterPro" id="IPR023753">
    <property type="entry name" value="FAD/NAD-binding_dom"/>
</dbReference>
<keyword evidence="3" id="KW-0418">Kinase</keyword>
<dbReference type="PRINTS" id="PR00469">
    <property type="entry name" value="PNDRDTASEII"/>
</dbReference>
<evidence type="ECO:0000259" key="7">
    <source>
        <dbReference type="Pfam" id="PF02769"/>
    </source>
</evidence>
<dbReference type="GO" id="GO:0005737">
    <property type="term" value="C:cytoplasm"/>
    <property type="evidence" value="ECO:0007669"/>
    <property type="project" value="TreeGrafter"/>
</dbReference>
<dbReference type="PRINTS" id="PR00368">
    <property type="entry name" value="FADPNR"/>
</dbReference>
<evidence type="ECO:0000313" key="10">
    <source>
        <dbReference type="Proteomes" id="UP001165160"/>
    </source>
</evidence>
<dbReference type="SUPFAM" id="SSF56042">
    <property type="entry name" value="PurM C-terminal domain-like"/>
    <property type="match status" value="1"/>
</dbReference>
<evidence type="ECO:0000256" key="1">
    <source>
        <dbReference type="ARBA" id="ARBA00022679"/>
    </source>
</evidence>
<comment type="caution">
    <text evidence="9">The sequence shown here is derived from an EMBL/GenBank/DDBJ whole genome shotgun (WGS) entry which is preliminary data.</text>
</comment>
<dbReference type="Gene3D" id="3.50.50.100">
    <property type="match status" value="1"/>
</dbReference>
<keyword evidence="4" id="KW-0067">ATP-binding</keyword>
<evidence type="ECO:0000256" key="3">
    <source>
        <dbReference type="ARBA" id="ARBA00022777"/>
    </source>
</evidence>
<keyword evidence="2" id="KW-0547">Nucleotide-binding</keyword>
<dbReference type="EMBL" id="BRXX01000453">
    <property type="protein sequence ID" value="GMI12840.1"/>
    <property type="molecule type" value="Genomic_DNA"/>
</dbReference>
<dbReference type="GO" id="GO:0016260">
    <property type="term" value="P:selenocysteine biosynthetic process"/>
    <property type="evidence" value="ECO:0007669"/>
    <property type="project" value="TreeGrafter"/>
</dbReference>
<dbReference type="CDD" id="cd02195">
    <property type="entry name" value="SelD"/>
    <property type="match status" value="1"/>
</dbReference>
<organism evidence="9 10">
    <name type="scientific">Triparma verrucosa</name>
    <dbReference type="NCBI Taxonomy" id="1606542"/>
    <lineage>
        <taxon>Eukaryota</taxon>
        <taxon>Sar</taxon>
        <taxon>Stramenopiles</taxon>
        <taxon>Ochrophyta</taxon>
        <taxon>Bolidophyceae</taxon>
        <taxon>Parmales</taxon>
        <taxon>Triparmaceae</taxon>
        <taxon>Triparma</taxon>
    </lineage>
</organism>
<dbReference type="Gene3D" id="3.30.1330.10">
    <property type="entry name" value="PurM-like, N-terminal domain"/>
    <property type="match status" value="1"/>
</dbReference>
<dbReference type="GO" id="GO:0016491">
    <property type="term" value="F:oxidoreductase activity"/>
    <property type="evidence" value="ECO:0007669"/>
    <property type="project" value="InterPro"/>
</dbReference>
<dbReference type="Pfam" id="PF00586">
    <property type="entry name" value="AIRS"/>
    <property type="match status" value="1"/>
</dbReference>
<dbReference type="InterPro" id="IPR016188">
    <property type="entry name" value="PurM-like_N"/>
</dbReference>
<dbReference type="PANTHER" id="PTHR10256">
    <property type="entry name" value="SELENIDE, WATER DIKINASE"/>
    <property type="match status" value="1"/>
</dbReference>
<keyword evidence="5" id="KW-0711">Selenium</keyword>
<dbReference type="NCBIfam" id="TIGR03169">
    <property type="entry name" value="Nterm_to_SelD"/>
    <property type="match status" value="1"/>
</dbReference>
<dbReference type="InterPro" id="IPR036676">
    <property type="entry name" value="PurM-like_C_sf"/>
</dbReference>
<reference evidence="10" key="1">
    <citation type="journal article" date="2023" name="Commun. Biol.">
        <title>Genome analysis of Parmales, the sister group of diatoms, reveals the evolutionary specialization of diatoms from phago-mixotrophs to photoautotrophs.</title>
        <authorList>
            <person name="Ban H."/>
            <person name="Sato S."/>
            <person name="Yoshikawa S."/>
            <person name="Yamada K."/>
            <person name="Nakamura Y."/>
            <person name="Ichinomiya M."/>
            <person name="Sato N."/>
            <person name="Blanc-Mathieu R."/>
            <person name="Endo H."/>
            <person name="Kuwata A."/>
            <person name="Ogata H."/>
        </authorList>
    </citation>
    <scope>NUCLEOTIDE SEQUENCE [LARGE SCALE GENOMIC DNA]</scope>
    <source>
        <strain evidence="10">NIES 3699</strain>
    </source>
</reference>
<dbReference type="Pfam" id="PF02769">
    <property type="entry name" value="AIRS_C"/>
    <property type="match status" value="1"/>
</dbReference>
<gene>
    <name evidence="9" type="ORF">TrVE_jg970</name>
</gene>
<sequence>MDGTPLFSDLVLIGGGHAHVHLLKMYGMQPYRSRLKGIRLTLITRDVETPYSGMLPGYVAGHYTREDCHLDLSRLCSHSNFRMIHASAKGVTVNDGVRTSGHVHLDDGRPPVRFDCLSVDIGSSPQYCSTGAANITPVKPIDGFARRWEDLVDRVKATTSSSDQSSSNHTHKVAVVGGGAGGIELTLAINERLTNLTGDKSKVQITLLNKGSSLLKQHNPRVRAIFDRILTSRGITVIKNATATSVSSSINTKTLHYNNLETEASDDFDEIIWCTNASAQEWIKKSTPLETTAEGFIMVDDSFQTNVPGIFAAGDCCHNRSSPRPKAGVFAVRAGPVLRDNMINYLMGKPMIEYQLQSEFLGLISTGNKYAVASRGDFALEGAFLWKLKDEIDVKWMNGYKQLPEMQVDLQVPEIAQTKGAAAMAAFAEAPMRCGGCGAKVGASTLSRVLKVVRERRHKQEQKLGSSSAEKNKAIPTSLSSMDDCAVCLPPPPNCMTVHTIDFFRSFISDPFVFGRVSAVHSLSDCHAMGAIPQTALALAVAPYAVSESITEDTLIAMLSGASDALFEEDCALAGGHTCEGAELSLGFAVNGYLPANFKGFLKNGGKVGNKIVLTKRVGTGALFAAEMRGKVDGKFRSEAISEMCKSNGKAAKVITDPEFVSSVNAVTDVTGFGLVGHLLEMLDWEAGIGARLALSEIPFFEGAVSAAKQNIYSSLQKSNENSRRAVKNHSAIAQAHPEKSRLLYDPQTAGGLLIIMEAGAAEALVSRMKDDGYDSCTVIGEIIRLDTGGEGGGGGAEESCVMRKLVEIGE</sequence>
<keyword evidence="1" id="KW-0808">Transferase</keyword>
<dbReference type="GO" id="GO:0004756">
    <property type="term" value="F:selenide, water dikinase activity"/>
    <property type="evidence" value="ECO:0007669"/>
    <property type="project" value="TreeGrafter"/>
</dbReference>